<evidence type="ECO:0000313" key="1">
    <source>
        <dbReference type="EMBL" id="KKR96837.1"/>
    </source>
</evidence>
<gene>
    <name evidence="1" type="ORF">UU48_C0023G0008</name>
</gene>
<evidence type="ECO:0000313" key="2">
    <source>
        <dbReference type="Proteomes" id="UP000034746"/>
    </source>
</evidence>
<accession>A0A0G0Y977</accession>
<dbReference type="Gene3D" id="1.10.10.10">
    <property type="entry name" value="Winged helix-like DNA-binding domain superfamily/Winged helix DNA-binding domain"/>
    <property type="match status" value="1"/>
</dbReference>
<dbReference type="Proteomes" id="UP000034746">
    <property type="component" value="Unassembled WGS sequence"/>
</dbReference>
<protein>
    <submittedName>
        <fullName evidence="1">Uncharacterized protein</fullName>
    </submittedName>
</protein>
<dbReference type="EMBL" id="LCAU01000023">
    <property type="protein sequence ID" value="KKR96837.1"/>
    <property type="molecule type" value="Genomic_DNA"/>
</dbReference>
<name>A0A0G0Y977_9BACT</name>
<proteinExistence type="predicted"/>
<comment type="caution">
    <text evidence="1">The sequence shown here is derived from an EMBL/GenBank/DDBJ whole genome shotgun (WGS) entry which is preliminary data.</text>
</comment>
<sequence length="68" mass="7842">MARKPDKISLLDIIMAIKDITSDHLNFLEDKSKEPFLVRMEEVTKKAESELKRILRVATLADMIEGKK</sequence>
<organism evidence="1 2">
    <name type="scientific">Candidatus Uhrbacteria bacterium GW2011_GWF2_41_16</name>
    <dbReference type="NCBI Taxonomy" id="1618997"/>
    <lineage>
        <taxon>Bacteria</taxon>
        <taxon>Candidatus Uhriibacteriota</taxon>
    </lineage>
</organism>
<reference evidence="1 2" key="1">
    <citation type="journal article" date="2015" name="Nature">
        <title>rRNA introns, odd ribosomes, and small enigmatic genomes across a large radiation of phyla.</title>
        <authorList>
            <person name="Brown C.T."/>
            <person name="Hug L.A."/>
            <person name="Thomas B.C."/>
            <person name="Sharon I."/>
            <person name="Castelle C.J."/>
            <person name="Singh A."/>
            <person name="Wilkins M.J."/>
            <person name="Williams K.H."/>
            <person name="Banfield J.F."/>
        </authorList>
    </citation>
    <scope>NUCLEOTIDE SEQUENCE [LARGE SCALE GENOMIC DNA]</scope>
</reference>
<dbReference type="AlphaFoldDB" id="A0A0G0Y977"/>
<dbReference type="InterPro" id="IPR036388">
    <property type="entry name" value="WH-like_DNA-bd_sf"/>
</dbReference>